<proteinExistence type="predicted"/>
<evidence type="ECO:0000313" key="1">
    <source>
        <dbReference type="EMBL" id="TKY92310.1"/>
    </source>
</evidence>
<name>A0AC61SCJ1_9EURY</name>
<keyword evidence="1" id="KW-0067">ATP-binding</keyword>
<comment type="caution">
    <text evidence="1">The sequence shown here is derived from an EMBL/GenBank/DDBJ whole genome shotgun (WGS) entry which is preliminary data.</text>
</comment>
<dbReference type="Proteomes" id="UP000315423">
    <property type="component" value="Unassembled WGS sequence"/>
</dbReference>
<accession>A0AC61SCJ1</accession>
<gene>
    <name evidence="1" type="ORF">C5S46_01240</name>
</gene>
<dbReference type="EMBL" id="QYBA01000040">
    <property type="protein sequence ID" value="TKY92310.1"/>
    <property type="molecule type" value="Genomic_DNA"/>
</dbReference>
<reference evidence="1" key="1">
    <citation type="submission" date="2018-09" db="EMBL/GenBank/DDBJ databases">
        <title>A genomic encyclopedia of anaerobic methanotrophic archaea.</title>
        <authorList>
            <person name="Skennerton C.T."/>
            <person name="Chadwick G.L."/>
            <person name="Laso-Perez R."/>
            <person name="Leu A.O."/>
            <person name="Speth D.R."/>
            <person name="Yu H."/>
            <person name="Morgan-Lang C."/>
            <person name="Hatzenpichler R."/>
            <person name="Goudeau D."/>
            <person name="Malmstrom R."/>
            <person name="Woyke T."/>
            <person name="Hallam S."/>
            <person name="Tyson G.W."/>
            <person name="Wegener G."/>
            <person name="Boetius A."/>
            <person name="Orphan V.J."/>
        </authorList>
    </citation>
    <scope>NUCLEOTIDE SEQUENCE</scope>
    <source>
        <strain evidence="1">CONS3730D10UFb2</strain>
    </source>
</reference>
<evidence type="ECO:0000313" key="2">
    <source>
        <dbReference type="Proteomes" id="UP000315423"/>
    </source>
</evidence>
<sequence>MIIHIMIIKIIIHTNQRFFMRFYNREEELHEIRLLRNAMPSMVVLTGRRRVGKTEIINNFLKNEKGVYFFVDNGKSEKLLIREFSDQLKDCFGMEDYIVIKKWETLLQFIFDIGQEQEIIVCIDEFQRLLDINPSVINQIQKHWDISSAGSQIFFIISGSSVGMMKRIFIDNKAPLFKRAQNILFIEPFDQGTIYHVLDDLGITDPTDKIELYALFGGMIHYYTLFEYYDVKCIEDAIDKLILRRFAPLNNEVRNTMIEAFGREHRTYYSILSAIALGKSSKSEISDFVDVKVTSLSTYLDGLINIMGLVHREVPVTEPKPNRSKKGRYLLNDNFFKFWFRFIFRNMSYYESGNFKKIAKKVKVEFDSFVGKNFEVICRELLIKLNSHDKLPFEFDRIGSWWNRKGDEIDIVALNSKTNEILFAECKWRSKAVDITVVEDLRKKASIVDWRAGRRDEYFAVFSKTGFSKSCLEYCKKNGVLTFDAEDIVGSIVQRMEIG</sequence>
<keyword evidence="1" id="KW-0547">Nucleotide-binding</keyword>
<organism evidence="1 2">
    <name type="scientific">Candidatus Methanomarinus sp</name>
    <dbReference type="NCBI Taxonomy" id="3386244"/>
    <lineage>
        <taxon>Archaea</taxon>
        <taxon>Methanobacteriati</taxon>
        <taxon>Methanobacteriota</taxon>
        <taxon>Stenosarchaea group</taxon>
        <taxon>Methanomicrobia</taxon>
        <taxon>Methanosarcinales</taxon>
        <taxon>ANME-2 cluster</taxon>
        <taxon>Candidatus Methanocomedenaceae</taxon>
        <taxon>Candidatus Methanomarinus</taxon>
    </lineage>
</organism>
<protein>
    <submittedName>
        <fullName evidence="1">ATP-binding protein</fullName>
    </submittedName>
</protein>